<dbReference type="Proteomes" id="UP000242755">
    <property type="component" value="Unassembled WGS sequence"/>
</dbReference>
<dbReference type="Gene3D" id="1.10.10.60">
    <property type="entry name" value="Homeodomain-like"/>
    <property type="match status" value="1"/>
</dbReference>
<dbReference type="AlphaFoldDB" id="A0A2I1IGF6"/>
<reference evidence="2 3" key="1">
    <citation type="submission" date="2017-12" db="EMBL/GenBank/DDBJ databases">
        <title>Phylogenetic diversity of female urinary microbiome.</title>
        <authorList>
            <person name="Thomas-White K."/>
            <person name="Wolfe A.J."/>
        </authorList>
    </citation>
    <scope>NUCLEOTIDE SEQUENCE [LARGE SCALE GENOMIC DNA]</scope>
    <source>
        <strain evidence="2 3">UMB0426</strain>
    </source>
</reference>
<evidence type="ECO:0000313" key="3">
    <source>
        <dbReference type="Proteomes" id="UP000242755"/>
    </source>
</evidence>
<dbReference type="InterPro" id="IPR009057">
    <property type="entry name" value="Homeodomain-like_sf"/>
</dbReference>
<sequence>MAGVGRRLLGWGGSRPQALTTSQQRSIVALIESGQSSPTTAAEDFGVSRATVYRVLRRLRNKVDSDT</sequence>
<accession>A0A2I1IGF6</accession>
<dbReference type="CDD" id="cd00569">
    <property type="entry name" value="HTH_Hin_like"/>
    <property type="match status" value="1"/>
</dbReference>
<dbReference type="RefSeq" id="WP_101672591.1">
    <property type="nucleotide sequence ID" value="NZ_PKGO01000006.1"/>
</dbReference>
<comment type="caution">
    <text evidence="2">The sequence shown here is derived from an EMBL/GenBank/DDBJ whole genome shotgun (WGS) entry which is preliminary data.</text>
</comment>
<evidence type="ECO:0000259" key="1">
    <source>
        <dbReference type="Pfam" id="PF02796"/>
    </source>
</evidence>
<dbReference type="GO" id="GO:0003677">
    <property type="term" value="F:DNA binding"/>
    <property type="evidence" value="ECO:0007669"/>
    <property type="project" value="InterPro"/>
</dbReference>
<dbReference type="InterPro" id="IPR006120">
    <property type="entry name" value="Resolvase_HTH_dom"/>
</dbReference>
<name>A0A2I1IGF6_9MICO</name>
<dbReference type="SUPFAM" id="SSF46689">
    <property type="entry name" value="Homeodomain-like"/>
    <property type="match status" value="1"/>
</dbReference>
<protein>
    <recommendedName>
        <fullName evidence="1">Resolvase HTH domain-containing protein</fullName>
    </recommendedName>
</protein>
<dbReference type="GO" id="GO:0000150">
    <property type="term" value="F:DNA strand exchange activity"/>
    <property type="evidence" value="ECO:0007669"/>
    <property type="project" value="InterPro"/>
</dbReference>
<proteinExistence type="predicted"/>
<organism evidence="2 3">
    <name type="scientific">Brevibacterium ravenspurgense</name>
    <dbReference type="NCBI Taxonomy" id="479117"/>
    <lineage>
        <taxon>Bacteria</taxon>
        <taxon>Bacillati</taxon>
        <taxon>Actinomycetota</taxon>
        <taxon>Actinomycetes</taxon>
        <taxon>Micrococcales</taxon>
        <taxon>Brevibacteriaceae</taxon>
        <taxon>Brevibacterium</taxon>
    </lineage>
</organism>
<gene>
    <name evidence="2" type="ORF">CYJ40_06995</name>
</gene>
<evidence type="ECO:0000313" key="2">
    <source>
        <dbReference type="EMBL" id="PKY70199.1"/>
    </source>
</evidence>
<dbReference type="EMBL" id="PKGO01000006">
    <property type="protein sequence ID" value="PKY70199.1"/>
    <property type="molecule type" value="Genomic_DNA"/>
</dbReference>
<dbReference type="Pfam" id="PF02796">
    <property type="entry name" value="HTH_7"/>
    <property type="match status" value="1"/>
</dbReference>
<feature type="domain" description="Resolvase HTH" evidence="1">
    <location>
        <begin position="15"/>
        <end position="57"/>
    </location>
</feature>